<gene>
    <name evidence="9" type="ORF">AWB70_06025</name>
</gene>
<keyword evidence="3" id="KW-1003">Cell membrane</keyword>
<dbReference type="PANTHER" id="PTHR47737">
    <property type="entry name" value="GLYCINE BETAINE/PROLINE BETAINE TRANSPORT SYSTEM PERMEASE PROTEIN PROW"/>
    <property type="match status" value="1"/>
</dbReference>
<keyword evidence="10" id="KW-1185">Reference proteome</keyword>
<dbReference type="GO" id="GO:0015226">
    <property type="term" value="F:carnitine transmembrane transporter activity"/>
    <property type="evidence" value="ECO:0007669"/>
    <property type="project" value="TreeGrafter"/>
</dbReference>
<comment type="similarity">
    <text evidence="7">Belongs to the binding-protein-dependent transport system permease family.</text>
</comment>
<feature type="transmembrane region" description="Helical" evidence="7">
    <location>
        <begin position="68"/>
        <end position="86"/>
    </location>
</feature>
<protein>
    <submittedName>
        <fullName evidence="9">Binding-protein-dependent transport system inner membrane protein</fullName>
    </submittedName>
</protein>
<dbReference type="Gene3D" id="1.10.3720.10">
    <property type="entry name" value="MetI-like"/>
    <property type="match status" value="1"/>
</dbReference>
<dbReference type="Pfam" id="PF00528">
    <property type="entry name" value="BPD_transp_1"/>
    <property type="match status" value="1"/>
</dbReference>
<feature type="transmembrane region" description="Helical" evidence="7">
    <location>
        <begin position="215"/>
        <end position="238"/>
    </location>
</feature>
<dbReference type="SUPFAM" id="SSF161098">
    <property type="entry name" value="MetI-like"/>
    <property type="match status" value="1"/>
</dbReference>
<evidence type="ECO:0000256" key="5">
    <source>
        <dbReference type="ARBA" id="ARBA00022989"/>
    </source>
</evidence>
<dbReference type="PROSITE" id="PS50928">
    <property type="entry name" value="ABC_TM1"/>
    <property type="match status" value="1"/>
</dbReference>
<evidence type="ECO:0000256" key="3">
    <source>
        <dbReference type="ARBA" id="ARBA00022475"/>
    </source>
</evidence>
<evidence type="ECO:0000256" key="7">
    <source>
        <dbReference type="RuleBase" id="RU363032"/>
    </source>
</evidence>
<dbReference type="GO" id="GO:0005275">
    <property type="term" value="F:amine transmembrane transporter activity"/>
    <property type="evidence" value="ECO:0007669"/>
    <property type="project" value="TreeGrafter"/>
</dbReference>
<evidence type="ECO:0000313" key="10">
    <source>
        <dbReference type="Proteomes" id="UP000054740"/>
    </source>
</evidence>
<dbReference type="InterPro" id="IPR000515">
    <property type="entry name" value="MetI-like"/>
</dbReference>
<accession>A0A158J8Q3</accession>
<dbReference type="CDD" id="cd06261">
    <property type="entry name" value="TM_PBP2"/>
    <property type="match status" value="1"/>
</dbReference>
<evidence type="ECO:0000259" key="8">
    <source>
        <dbReference type="PROSITE" id="PS50928"/>
    </source>
</evidence>
<keyword evidence="4 7" id="KW-0812">Transmembrane</keyword>
<dbReference type="PANTHER" id="PTHR47737:SF1">
    <property type="entry name" value="GLYCINE BETAINE_PROLINE BETAINE TRANSPORT SYSTEM PERMEASE PROTEIN PROW"/>
    <property type="match status" value="1"/>
</dbReference>
<dbReference type="AlphaFoldDB" id="A0A158J8Q3"/>
<proteinExistence type="inferred from homology"/>
<dbReference type="Proteomes" id="UP000054740">
    <property type="component" value="Unassembled WGS sequence"/>
</dbReference>
<dbReference type="RefSeq" id="WP_053568960.1">
    <property type="nucleotide sequence ID" value="NZ_FCNY02000021.1"/>
</dbReference>
<evidence type="ECO:0000256" key="1">
    <source>
        <dbReference type="ARBA" id="ARBA00004651"/>
    </source>
</evidence>
<comment type="subcellular location">
    <subcellularLocation>
        <location evidence="1 7">Cell membrane</location>
        <topology evidence="1 7">Multi-pass membrane protein</topology>
    </subcellularLocation>
</comment>
<evidence type="ECO:0000256" key="6">
    <source>
        <dbReference type="ARBA" id="ARBA00023136"/>
    </source>
</evidence>
<keyword evidence="2 7" id="KW-0813">Transport</keyword>
<feature type="transmembrane region" description="Helical" evidence="7">
    <location>
        <begin position="41"/>
        <end position="63"/>
    </location>
</feature>
<sequence length="280" mass="30300">MIDFTEGFDSVVDNSLGWLTDHATTAFNSLSFVLNGTFKGLNALLIAVPWWVLVLVVAVTGWLFIGRVFALAALFGLWLCEAMWLWPETISTLTLVFSSTFLALIVAIPLGVALGLTTRFVRSFDVVLDFIQTMPPYIYLLPGIALLGYGPPTAMWATWIVAIPPALRLTAHGVRMTPPQFNELGLAVGMTSTQLLFKIRLPFALSSILTGVNQSLMLSFGMVVIAGIAGSGGLGQAIYDAVRLLKMDKAVNAGIAIVVVTIVLDRLTQRMGQRRQGGVR</sequence>
<dbReference type="EMBL" id="FCNY02000021">
    <property type="protein sequence ID" value="SAL64779.1"/>
    <property type="molecule type" value="Genomic_DNA"/>
</dbReference>
<organism evidence="9 10">
    <name type="scientific">Caballeronia cordobensis</name>
    <name type="common">Burkholderia cordobensis</name>
    <dbReference type="NCBI Taxonomy" id="1353886"/>
    <lineage>
        <taxon>Bacteria</taxon>
        <taxon>Pseudomonadati</taxon>
        <taxon>Pseudomonadota</taxon>
        <taxon>Betaproteobacteria</taxon>
        <taxon>Burkholderiales</taxon>
        <taxon>Burkholderiaceae</taxon>
        <taxon>Caballeronia</taxon>
    </lineage>
</organism>
<name>A0A158J8Q3_CABCO</name>
<dbReference type="InterPro" id="IPR035906">
    <property type="entry name" value="MetI-like_sf"/>
</dbReference>
<dbReference type="GO" id="GO:0043190">
    <property type="term" value="C:ATP-binding cassette (ABC) transporter complex"/>
    <property type="evidence" value="ECO:0007669"/>
    <property type="project" value="TreeGrafter"/>
</dbReference>
<feature type="transmembrane region" description="Helical" evidence="7">
    <location>
        <begin position="92"/>
        <end position="116"/>
    </location>
</feature>
<feature type="domain" description="ABC transmembrane type-1" evidence="8">
    <location>
        <begin position="89"/>
        <end position="268"/>
    </location>
</feature>
<keyword evidence="6 7" id="KW-0472">Membrane</keyword>
<reference evidence="10" key="1">
    <citation type="submission" date="2016-01" db="EMBL/GenBank/DDBJ databases">
        <authorList>
            <person name="Peeters C."/>
        </authorList>
    </citation>
    <scope>NUCLEOTIDE SEQUENCE [LARGE SCALE GENOMIC DNA]</scope>
</reference>
<evidence type="ECO:0000256" key="4">
    <source>
        <dbReference type="ARBA" id="ARBA00022692"/>
    </source>
</evidence>
<keyword evidence="5 7" id="KW-1133">Transmembrane helix</keyword>
<evidence type="ECO:0000313" key="9">
    <source>
        <dbReference type="EMBL" id="SAL64779.1"/>
    </source>
</evidence>
<evidence type="ECO:0000256" key="2">
    <source>
        <dbReference type="ARBA" id="ARBA00022448"/>
    </source>
</evidence>
<dbReference type="GO" id="GO:0015871">
    <property type="term" value="P:choline transport"/>
    <property type="evidence" value="ECO:0007669"/>
    <property type="project" value="TreeGrafter"/>
</dbReference>
<dbReference type="GO" id="GO:0031460">
    <property type="term" value="P:glycine betaine transport"/>
    <property type="evidence" value="ECO:0007669"/>
    <property type="project" value="TreeGrafter"/>
</dbReference>
<feature type="transmembrane region" description="Helical" evidence="7">
    <location>
        <begin position="137"/>
        <end position="164"/>
    </location>
</feature>